<dbReference type="InterPro" id="IPR003131">
    <property type="entry name" value="T1-type_BTB"/>
</dbReference>
<organism evidence="2 3">
    <name type="scientific">Pandoravirus salinus</name>
    <dbReference type="NCBI Taxonomy" id="1349410"/>
    <lineage>
        <taxon>Viruses</taxon>
        <taxon>Pandoravirus</taxon>
    </lineage>
</organism>
<dbReference type="GO" id="GO:0051260">
    <property type="term" value="P:protein homooligomerization"/>
    <property type="evidence" value="ECO:0007669"/>
    <property type="project" value="InterPro"/>
</dbReference>
<dbReference type="SMART" id="SM00225">
    <property type="entry name" value="BTB"/>
    <property type="match status" value="1"/>
</dbReference>
<dbReference type="SUPFAM" id="SSF54695">
    <property type="entry name" value="POZ domain"/>
    <property type="match status" value="1"/>
</dbReference>
<proteinExistence type="predicted"/>
<accession>S4VVD9</accession>
<name>S4VVD9_9VIRU</name>
<feature type="domain" description="BTB" evidence="1">
    <location>
        <begin position="70"/>
        <end position="177"/>
    </location>
</feature>
<evidence type="ECO:0000313" key="2">
    <source>
        <dbReference type="EMBL" id="AGO84333.1"/>
    </source>
</evidence>
<dbReference type="PANTHER" id="PTHR11145">
    <property type="entry name" value="BTB/POZ DOMAIN-CONTAINING ADAPTER FOR CUL3-MEDIATED RHOA DEGRADATION PROTEIN FAMILY MEMBER"/>
    <property type="match status" value="1"/>
</dbReference>
<dbReference type="Gene3D" id="3.30.710.10">
    <property type="entry name" value="Potassium Channel Kv1.1, Chain A"/>
    <property type="match status" value="1"/>
</dbReference>
<dbReference type="RefSeq" id="YP_008437404.1">
    <property type="nucleotide sequence ID" value="NC_022098.1"/>
</dbReference>
<gene>
    <name evidence="2" type="ORF">psal_cds_515</name>
</gene>
<dbReference type="Proteomes" id="UP000204584">
    <property type="component" value="Segment"/>
</dbReference>
<dbReference type="PANTHER" id="PTHR11145:SF8">
    <property type="entry name" value="RE57120P"/>
    <property type="match status" value="1"/>
</dbReference>
<evidence type="ECO:0000313" key="3">
    <source>
        <dbReference type="Proteomes" id="UP000204584"/>
    </source>
</evidence>
<reference evidence="2 3" key="1">
    <citation type="journal article" date="2013" name="Science">
        <title>Pandoraviruses: amoeba viruses with genomes up to 2.5 Mb reaching that of parasitic eukaryotes.</title>
        <authorList>
            <person name="Philippe N."/>
            <person name="Legendre M."/>
            <person name="Doutre G."/>
            <person name="Coute Y."/>
            <person name="Poirot O."/>
            <person name="Lescot M."/>
            <person name="Arslan D."/>
            <person name="Seltzer V."/>
            <person name="Bertaux L."/>
            <person name="Bruley C."/>
            <person name="Garin J."/>
            <person name="Claverie J.M."/>
            <person name="Abergel C."/>
        </authorList>
    </citation>
    <scope>NUCLEOTIDE SEQUENCE [LARGE SCALE GENOMIC DNA]</scope>
</reference>
<evidence type="ECO:0000259" key="1">
    <source>
        <dbReference type="SMART" id="SM00225"/>
    </source>
</evidence>
<dbReference type="Pfam" id="PF02214">
    <property type="entry name" value="BTB_2"/>
    <property type="match status" value="1"/>
</dbReference>
<dbReference type="InterPro" id="IPR000210">
    <property type="entry name" value="BTB/POZ_dom"/>
</dbReference>
<protein>
    <submittedName>
        <fullName evidence="2">BTB/POZ domain containing protein</fullName>
    </submittedName>
</protein>
<sequence>MVLQRVTGTFFLVSPGIPSLHLFCSRVHHAPNQSAPELATAMFDGSLPSNASTAKSGRAADGARLPLDGRIVRLDVGGRQFKTYASTLRACPDGMLARMLDGGFSVSETDDGCLFVDRDPQCFVHILAYLRCLAGGGTASLPLPDTADALEGIASEADYFGLSGLGDGIRRRLAARERAALHEARMRAAPAPLLPDRIDLRILIARGGQKATLSARGYKTWPGRPLCSDTVVFRQCPEPCDHGYRDLGGRWDWDHHRLPDGASFATGTEDGVVQVVACQRCSAIDVAALVDDVADGMMTTDYALCSVKQFPKTTASANIANQSLLVHLAFERTCDKLARSLHPGYITN</sequence>
<dbReference type="InterPro" id="IPR045068">
    <property type="entry name" value="BACURD1-3"/>
</dbReference>
<keyword evidence="3" id="KW-1185">Reference proteome</keyword>
<dbReference type="EMBL" id="KC977571">
    <property type="protein sequence ID" value="AGO84333.1"/>
    <property type="molecule type" value="Genomic_DNA"/>
</dbReference>
<dbReference type="InterPro" id="IPR011333">
    <property type="entry name" value="SKP1/BTB/POZ_sf"/>
</dbReference>
<dbReference type="GeneID" id="16606120"/>
<dbReference type="KEGG" id="vg:16606120"/>